<evidence type="ECO:0000256" key="6">
    <source>
        <dbReference type="ARBA" id="ARBA00023125"/>
    </source>
</evidence>
<sequence length="467" mass="51424">MDPSVPSPSVALQQFRFPSSSSSSSSSSAVLLQQLLQLQQSFVQPIQQNLPRQIPCQNSTAFPSARAENALAIHPQQNGNMLSSSSALLDNNLPSAAALFILQQQQQQQVFLLGRLFQCHWPLAPPASSAGRSAALLMEGEKRMAATNAAKVIPSREVVKSEEHLVEKRHKWRGENGGRRKKEREKTEEGDEKPTKVETNARNECQSNALPPSSSNVQQQSKAAAVAGRLGFSIDGLLAVGGDGGTSKTKVDYFMEEEELSWTDGRRSRKSQQNGTTNGEDSKETAVPKATLKRKHPPLPSSSCGGKHVCVECGKSYATSSNLSRHKQTHRSWEHAKKCPICGKEYVSMPALSMHLLTHNAQHKCDICGKRFSRPWLLKGHIRSHTGHKPFGCGNCGKAFSDRSNLRAHLNTHINEKRWHCEQCGRVFALRSYLSKHLEQHHHNGSSSRKKGTAEEMGTVLPSDGLR</sequence>
<organism evidence="12 13">
    <name type="scientific">Heterodera trifolii</name>
    <dbReference type="NCBI Taxonomy" id="157864"/>
    <lineage>
        <taxon>Eukaryota</taxon>
        <taxon>Metazoa</taxon>
        <taxon>Ecdysozoa</taxon>
        <taxon>Nematoda</taxon>
        <taxon>Chromadorea</taxon>
        <taxon>Rhabditida</taxon>
        <taxon>Tylenchina</taxon>
        <taxon>Tylenchomorpha</taxon>
        <taxon>Tylenchoidea</taxon>
        <taxon>Heteroderidae</taxon>
        <taxon>Heteroderinae</taxon>
        <taxon>Heterodera</taxon>
    </lineage>
</organism>
<feature type="region of interest" description="Disordered" evidence="10">
    <location>
        <begin position="441"/>
        <end position="467"/>
    </location>
</feature>
<dbReference type="GO" id="GO:0000122">
    <property type="term" value="P:negative regulation of transcription by RNA polymerase II"/>
    <property type="evidence" value="ECO:0007669"/>
    <property type="project" value="UniProtKB-ARBA"/>
</dbReference>
<dbReference type="FunFam" id="3.30.160.60:FF:001465">
    <property type="entry name" value="Zinc finger protein 560"/>
    <property type="match status" value="1"/>
</dbReference>
<dbReference type="EMBL" id="JBICBT010000568">
    <property type="protein sequence ID" value="KAL3109511.1"/>
    <property type="molecule type" value="Genomic_DNA"/>
</dbReference>
<dbReference type="Proteomes" id="UP001620626">
    <property type="component" value="Unassembled WGS sequence"/>
</dbReference>
<keyword evidence="6" id="KW-0238">DNA-binding</keyword>
<keyword evidence="3" id="KW-0677">Repeat</keyword>
<gene>
    <name evidence="12" type="ORF">niasHT_011666</name>
</gene>
<evidence type="ECO:0000256" key="5">
    <source>
        <dbReference type="ARBA" id="ARBA00022833"/>
    </source>
</evidence>
<keyword evidence="2" id="KW-0479">Metal-binding</keyword>
<dbReference type="Pfam" id="PF00096">
    <property type="entry name" value="zf-C2H2"/>
    <property type="match status" value="5"/>
</dbReference>
<feature type="domain" description="C2H2-type" evidence="11">
    <location>
        <begin position="363"/>
        <end position="390"/>
    </location>
</feature>
<evidence type="ECO:0000313" key="12">
    <source>
        <dbReference type="EMBL" id="KAL3109511.1"/>
    </source>
</evidence>
<name>A0ABD2L343_9BILA</name>
<accession>A0ABD2L343</accession>
<evidence type="ECO:0000259" key="11">
    <source>
        <dbReference type="PROSITE" id="PS50157"/>
    </source>
</evidence>
<comment type="similarity">
    <text evidence="8">Belongs to the snail C2H2-type zinc-finger protein family.</text>
</comment>
<proteinExistence type="inferred from homology"/>
<feature type="domain" description="C2H2-type" evidence="11">
    <location>
        <begin position="308"/>
        <end position="335"/>
    </location>
</feature>
<feature type="domain" description="C2H2-type" evidence="11">
    <location>
        <begin position="337"/>
        <end position="364"/>
    </location>
</feature>
<dbReference type="GO" id="GO:0003677">
    <property type="term" value="F:DNA binding"/>
    <property type="evidence" value="ECO:0007669"/>
    <property type="project" value="UniProtKB-KW"/>
</dbReference>
<evidence type="ECO:0000256" key="1">
    <source>
        <dbReference type="ARBA" id="ARBA00004123"/>
    </source>
</evidence>
<evidence type="ECO:0000256" key="2">
    <source>
        <dbReference type="ARBA" id="ARBA00022723"/>
    </source>
</evidence>
<dbReference type="PROSITE" id="PS50157">
    <property type="entry name" value="ZINC_FINGER_C2H2_2"/>
    <property type="match status" value="5"/>
</dbReference>
<feature type="domain" description="C2H2-type" evidence="11">
    <location>
        <begin position="419"/>
        <end position="448"/>
    </location>
</feature>
<dbReference type="PROSITE" id="PS00028">
    <property type="entry name" value="ZINC_FINGER_C2H2_1"/>
    <property type="match status" value="5"/>
</dbReference>
<dbReference type="SMART" id="SM00355">
    <property type="entry name" value="ZnF_C2H2"/>
    <property type="match status" value="5"/>
</dbReference>
<feature type="compositionally biased region" description="Basic and acidic residues" evidence="10">
    <location>
        <begin position="173"/>
        <end position="201"/>
    </location>
</feature>
<keyword evidence="7" id="KW-0539">Nucleus</keyword>
<dbReference type="FunFam" id="3.30.160.60:FF:000043">
    <property type="entry name" value="Scratch family zinc finger 2"/>
    <property type="match status" value="1"/>
</dbReference>
<dbReference type="InterPro" id="IPR013087">
    <property type="entry name" value="Znf_C2H2_type"/>
</dbReference>
<evidence type="ECO:0000256" key="7">
    <source>
        <dbReference type="ARBA" id="ARBA00023242"/>
    </source>
</evidence>
<keyword evidence="5" id="KW-0862">Zinc</keyword>
<evidence type="ECO:0000256" key="8">
    <source>
        <dbReference type="ARBA" id="ARBA00037948"/>
    </source>
</evidence>
<evidence type="ECO:0000256" key="3">
    <source>
        <dbReference type="ARBA" id="ARBA00022737"/>
    </source>
</evidence>
<evidence type="ECO:0000256" key="4">
    <source>
        <dbReference type="ARBA" id="ARBA00022771"/>
    </source>
</evidence>
<evidence type="ECO:0000256" key="10">
    <source>
        <dbReference type="SAM" id="MobiDB-lite"/>
    </source>
</evidence>
<dbReference type="PANTHER" id="PTHR24388">
    <property type="entry name" value="ZINC FINGER PROTEIN"/>
    <property type="match status" value="1"/>
</dbReference>
<feature type="region of interest" description="Disordered" evidence="10">
    <location>
        <begin position="169"/>
        <end position="222"/>
    </location>
</feature>
<protein>
    <recommendedName>
        <fullName evidence="11">C2H2-type domain-containing protein</fullName>
    </recommendedName>
</protein>
<evidence type="ECO:0000313" key="13">
    <source>
        <dbReference type="Proteomes" id="UP001620626"/>
    </source>
</evidence>
<reference evidence="12 13" key="1">
    <citation type="submission" date="2024-10" db="EMBL/GenBank/DDBJ databases">
        <authorList>
            <person name="Kim D."/>
        </authorList>
    </citation>
    <scope>NUCLEOTIDE SEQUENCE [LARGE SCALE GENOMIC DNA]</scope>
    <source>
        <strain evidence="12">BH-2024</strain>
    </source>
</reference>
<dbReference type="FunFam" id="3.30.160.60:FF:000446">
    <property type="entry name" value="Zinc finger protein"/>
    <property type="match status" value="1"/>
</dbReference>
<keyword evidence="4 9" id="KW-0863">Zinc-finger</keyword>
<dbReference type="PANTHER" id="PTHR24388:SF38">
    <property type="entry name" value="PROTEIN SNAIL"/>
    <property type="match status" value="1"/>
</dbReference>
<feature type="region of interest" description="Disordered" evidence="10">
    <location>
        <begin position="259"/>
        <end position="303"/>
    </location>
</feature>
<dbReference type="GO" id="GO:0005634">
    <property type="term" value="C:nucleus"/>
    <property type="evidence" value="ECO:0007669"/>
    <property type="project" value="UniProtKB-SubCell"/>
</dbReference>
<dbReference type="InterPro" id="IPR050527">
    <property type="entry name" value="Snail/Krueppel_Znf"/>
</dbReference>
<keyword evidence="13" id="KW-1185">Reference proteome</keyword>
<dbReference type="Gene3D" id="3.30.160.60">
    <property type="entry name" value="Classic Zinc Finger"/>
    <property type="match status" value="3"/>
</dbReference>
<dbReference type="InterPro" id="IPR036236">
    <property type="entry name" value="Znf_C2H2_sf"/>
</dbReference>
<dbReference type="SUPFAM" id="SSF57667">
    <property type="entry name" value="beta-beta-alpha zinc fingers"/>
    <property type="match status" value="3"/>
</dbReference>
<comment type="caution">
    <text evidence="12">The sequence shown here is derived from an EMBL/GenBank/DDBJ whole genome shotgun (WGS) entry which is preliminary data.</text>
</comment>
<dbReference type="AlphaFoldDB" id="A0ABD2L343"/>
<feature type="domain" description="C2H2-type" evidence="11">
    <location>
        <begin position="391"/>
        <end position="418"/>
    </location>
</feature>
<comment type="subcellular location">
    <subcellularLocation>
        <location evidence="1">Nucleus</location>
    </subcellularLocation>
</comment>
<dbReference type="GO" id="GO:0008270">
    <property type="term" value="F:zinc ion binding"/>
    <property type="evidence" value="ECO:0007669"/>
    <property type="project" value="UniProtKB-KW"/>
</dbReference>
<feature type="compositionally biased region" description="Polar residues" evidence="10">
    <location>
        <begin position="202"/>
        <end position="222"/>
    </location>
</feature>
<evidence type="ECO:0000256" key="9">
    <source>
        <dbReference type="PROSITE-ProRule" id="PRU00042"/>
    </source>
</evidence>